<organism evidence="11 12">
    <name type="scientific">Oedothorax gibbosus</name>
    <dbReference type="NCBI Taxonomy" id="931172"/>
    <lineage>
        <taxon>Eukaryota</taxon>
        <taxon>Metazoa</taxon>
        <taxon>Ecdysozoa</taxon>
        <taxon>Arthropoda</taxon>
        <taxon>Chelicerata</taxon>
        <taxon>Arachnida</taxon>
        <taxon>Araneae</taxon>
        <taxon>Araneomorphae</taxon>
        <taxon>Entelegynae</taxon>
        <taxon>Araneoidea</taxon>
        <taxon>Linyphiidae</taxon>
        <taxon>Erigoninae</taxon>
        <taxon>Oedothorax</taxon>
    </lineage>
</organism>
<dbReference type="PRINTS" id="PR00878">
    <property type="entry name" value="CHOLNESTRASE"/>
</dbReference>
<proteinExistence type="inferred from homology"/>
<evidence type="ECO:0000256" key="1">
    <source>
        <dbReference type="ARBA" id="ARBA00005964"/>
    </source>
</evidence>
<evidence type="ECO:0000256" key="3">
    <source>
        <dbReference type="ARBA" id="ARBA00022801"/>
    </source>
</evidence>
<dbReference type="EMBL" id="JAFNEN010000333">
    <property type="protein sequence ID" value="KAG8185539.1"/>
    <property type="molecule type" value="Genomic_DNA"/>
</dbReference>
<dbReference type="PROSITE" id="PS00941">
    <property type="entry name" value="CARBOXYLESTERASE_B_2"/>
    <property type="match status" value="1"/>
</dbReference>
<dbReference type="AlphaFoldDB" id="A0AAV6UML2"/>
<dbReference type="GO" id="GO:0006581">
    <property type="term" value="P:acetylcholine catabolic process"/>
    <property type="evidence" value="ECO:0007669"/>
    <property type="project" value="TreeGrafter"/>
</dbReference>
<evidence type="ECO:0000256" key="4">
    <source>
        <dbReference type="ARBA" id="ARBA00022867"/>
    </source>
</evidence>
<feature type="domain" description="Carboxylesterase type B" evidence="10">
    <location>
        <begin position="2"/>
        <end position="511"/>
    </location>
</feature>
<dbReference type="SUPFAM" id="SSF53474">
    <property type="entry name" value="alpha/beta-Hydrolases"/>
    <property type="match status" value="1"/>
</dbReference>
<dbReference type="PANTHER" id="PTHR43918">
    <property type="entry name" value="ACETYLCHOLINESTERASE"/>
    <property type="match status" value="1"/>
</dbReference>
<dbReference type="Pfam" id="PF00135">
    <property type="entry name" value="COesterase"/>
    <property type="match status" value="1"/>
</dbReference>
<dbReference type="InterPro" id="IPR050654">
    <property type="entry name" value="AChE-related_enzymes"/>
</dbReference>
<evidence type="ECO:0000256" key="6">
    <source>
        <dbReference type="ARBA" id="ARBA00023180"/>
    </source>
</evidence>
<evidence type="ECO:0000313" key="11">
    <source>
        <dbReference type="EMBL" id="KAG8185539.1"/>
    </source>
</evidence>
<name>A0AAV6UML2_9ARAC</name>
<dbReference type="PANTHER" id="PTHR43918:SF4">
    <property type="entry name" value="CARBOXYLIC ESTER HYDROLASE"/>
    <property type="match status" value="1"/>
</dbReference>
<dbReference type="EC" id="3.1.1.-" evidence="9"/>
<dbReference type="GO" id="GO:0005615">
    <property type="term" value="C:extracellular space"/>
    <property type="evidence" value="ECO:0007669"/>
    <property type="project" value="TreeGrafter"/>
</dbReference>
<dbReference type="InterPro" id="IPR002018">
    <property type="entry name" value="CarbesteraseB"/>
</dbReference>
<evidence type="ECO:0000313" key="12">
    <source>
        <dbReference type="Proteomes" id="UP000827092"/>
    </source>
</evidence>
<dbReference type="FunFam" id="3.40.50.1820:FF:000029">
    <property type="entry name" value="Acetylcholinesterase"/>
    <property type="match status" value="1"/>
</dbReference>
<comment type="similarity">
    <text evidence="1 9">Belongs to the type-B carboxylesterase/lipase family.</text>
</comment>
<keyword evidence="12" id="KW-1185">Reference proteome</keyword>
<dbReference type="InterPro" id="IPR019819">
    <property type="entry name" value="Carboxylesterase_B_CS"/>
</dbReference>
<evidence type="ECO:0000256" key="9">
    <source>
        <dbReference type="RuleBase" id="RU361235"/>
    </source>
</evidence>
<protein>
    <recommendedName>
        <fullName evidence="9">Carboxylic ester hydrolase</fullName>
        <ecNumber evidence="9">3.1.1.-</ecNumber>
    </recommendedName>
</protein>
<reference evidence="11 12" key="1">
    <citation type="journal article" date="2022" name="Nat. Ecol. Evol.">
        <title>A masculinizing supergene underlies an exaggerated male reproductive morph in a spider.</title>
        <authorList>
            <person name="Hendrickx F."/>
            <person name="De Corte Z."/>
            <person name="Sonet G."/>
            <person name="Van Belleghem S.M."/>
            <person name="Kostlbacher S."/>
            <person name="Vangestel C."/>
        </authorList>
    </citation>
    <scope>NUCLEOTIDE SEQUENCE [LARGE SCALE GENOMIC DNA]</scope>
    <source>
        <strain evidence="11">W744_W776</strain>
    </source>
</reference>
<comment type="caution">
    <text evidence="11">The sequence shown here is derived from an EMBL/GenBank/DDBJ whole genome shotgun (WGS) entry which is preliminary data.</text>
</comment>
<dbReference type="InterPro" id="IPR029058">
    <property type="entry name" value="AB_hydrolase_fold"/>
</dbReference>
<feature type="active site" description="Charge relay system" evidence="8">
    <location>
        <position position="432"/>
    </location>
</feature>
<accession>A0AAV6UML2</accession>
<keyword evidence="4" id="KW-0531">Neurotransmitter degradation</keyword>
<comment type="catalytic activity">
    <reaction evidence="7">
        <text>acetylcholine + H2O = choline + acetate + H(+)</text>
        <dbReference type="Rhea" id="RHEA:17561"/>
        <dbReference type="ChEBI" id="CHEBI:15354"/>
        <dbReference type="ChEBI" id="CHEBI:15355"/>
        <dbReference type="ChEBI" id="CHEBI:15377"/>
        <dbReference type="ChEBI" id="CHEBI:15378"/>
        <dbReference type="ChEBI" id="CHEBI:30089"/>
        <dbReference type="EC" id="3.1.1.7"/>
    </reaction>
</comment>
<dbReference type="PROSITE" id="PS00122">
    <property type="entry name" value="CARBOXYLESTERASE_B_1"/>
    <property type="match status" value="1"/>
</dbReference>
<dbReference type="GO" id="GO:0019695">
    <property type="term" value="P:choline metabolic process"/>
    <property type="evidence" value="ECO:0007669"/>
    <property type="project" value="TreeGrafter"/>
</dbReference>
<keyword evidence="6" id="KW-0325">Glycoprotein</keyword>
<dbReference type="Proteomes" id="UP000827092">
    <property type="component" value="Unassembled WGS sequence"/>
</dbReference>
<gene>
    <name evidence="11" type="ORF">JTE90_012875</name>
</gene>
<keyword evidence="2" id="KW-0719">Serine esterase</keyword>
<dbReference type="InterPro" id="IPR000997">
    <property type="entry name" value="Cholinesterase"/>
</dbReference>
<evidence type="ECO:0000256" key="7">
    <source>
        <dbReference type="ARBA" id="ARBA00048484"/>
    </source>
</evidence>
<dbReference type="GO" id="GO:0005886">
    <property type="term" value="C:plasma membrane"/>
    <property type="evidence" value="ECO:0007669"/>
    <property type="project" value="TreeGrafter"/>
</dbReference>
<evidence type="ECO:0000256" key="2">
    <source>
        <dbReference type="ARBA" id="ARBA00022487"/>
    </source>
</evidence>
<dbReference type="Gene3D" id="3.40.50.1820">
    <property type="entry name" value="alpha/beta hydrolase"/>
    <property type="match status" value="1"/>
</dbReference>
<keyword evidence="3 9" id="KW-0378">Hydrolase</keyword>
<evidence type="ECO:0000256" key="8">
    <source>
        <dbReference type="PIRSR" id="PIRSR600997-1"/>
    </source>
</evidence>
<dbReference type="InterPro" id="IPR019826">
    <property type="entry name" value="Carboxylesterase_B_AS"/>
</dbReference>
<feature type="active site" description="Acyl-ester intermediate" evidence="8">
    <location>
        <position position="187"/>
    </location>
</feature>
<evidence type="ECO:0000256" key="5">
    <source>
        <dbReference type="ARBA" id="ARBA00023157"/>
    </source>
</evidence>
<feature type="active site" description="Charge relay system" evidence="8">
    <location>
        <position position="318"/>
    </location>
</feature>
<evidence type="ECO:0000259" key="10">
    <source>
        <dbReference type="Pfam" id="PF00135"/>
    </source>
</evidence>
<dbReference type="GO" id="GO:0003990">
    <property type="term" value="F:acetylcholinesterase activity"/>
    <property type="evidence" value="ECO:0007669"/>
    <property type="project" value="UniProtKB-EC"/>
</dbReference>
<keyword evidence="5" id="KW-1015">Disulfide bond</keyword>
<sequence>MTTTGLLRGFTKTTHGLQIEAFLGVPYAEPPIDDRRFKKPLPKTPWEGELKAFLLPPPCIQNVSIQHYWEPEVQNMTEDCLYLNLWVPYSENNSELKTIIIFIHGGSFEHGSSNMPLYDGTKLAQFGNVIVANFNYRVGVMGFFSAFIEEVEGNMGFYDQILAMRWIKNNAQAFGGDPDNIVLMGQSAGAVSISGHLVSPLTKRLFNKVILQSGAATVPVITEDNMKLRNSSQNIAAMVGCADDKEFNLKNNPKLVLECLKALPASVLSTAEGRIMEKNKIVFLPRVGDRYLPELAIKYLHKGTFSDFPMLIGINQDEGPFFLAASLPQLFPRSKQTKAITKTLAHSLVQGIFSITEQKNEQDIADHFIKSVVNGTSDDYSRAIAMSFGDYLITCSVLFHAELHSMRNDVYFYVFDRRGSSSPNADWMGTTHFDEVQYVFGNPLFLNFTQQEKGFSHRVMARWVAFAKTGNPNIPSEETWPLFKYENQQFIVLKDREIVMSRPDNYRCEFWRDRCQAQISDEIIHRLTTASSRAM</sequence>